<feature type="transmembrane region" description="Helical" evidence="2">
    <location>
        <begin position="59"/>
        <end position="77"/>
    </location>
</feature>
<dbReference type="STRING" id="4999.A0A1Y1UL68"/>
<dbReference type="Pfam" id="PF07690">
    <property type="entry name" value="MFS_1"/>
    <property type="match status" value="2"/>
</dbReference>
<evidence type="ECO:0000259" key="3">
    <source>
        <dbReference type="PROSITE" id="PS50850"/>
    </source>
</evidence>
<dbReference type="PANTHER" id="PTHR23520">
    <property type="entry name" value="TRANSPORTER, PUTATIVE (AFU_ORTHOLOGUE AFUA_3G04000)-RELATED"/>
    <property type="match status" value="1"/>
</dbReference>
<dbReference type="InterPro" id="IPR020846">
    <property type="entry name" value="MFS_dom"/>
</dbReference>
<dbReference type="AlphaFoldDB" id="A0A1Y1UL68"/>
<dbReference type="RefSeq" id="XP_021872654.1">
    <property type="nucleotide sequence ID" value="XM_022012631.1"/>
</dbReference>
<accession>A0A1Y1UL68</accession>
<feature type="transmembrane region" description="Helical" evidence="2">
    <location>
        <begin position="35"/>
        <end position="53"/>
    </location>
</feature>
<feature type="transmembrane region" description="Helical" evidence="2">
    <location>
        <begin position="304"/>
        <end position="324"/>
    </location>
</feature>
<dbReference type="InterPro" id="IPR036259">
    <property type="entry name" value="MFS_trans_sf"/>
</dbReference>
<feature type="transmembrane region" description="Helical" evidence="2">
    <location>
        <begin position="188"/>
        <end position="209"/>
    </location>
</feature>
<dbReference type="EMBL" id="NBSH01000004">
    <property type="protein sequence ID" value="ORX38732.1"/>
    <property type="molecule type" value="Genomic_DNA"/>
</dbReference>
<feature type="domain" description="Major facilitator superfamily (MFS) profile" evidence="3">
    <location>
        <begin position="1"/>
        <end position="438"/>
    </location>
</feature>
<keyword evidence="5" id="KW-1185">Reference proteome</keyword>
<evidence type="ECO:0000313" key="4">
    <source>
        <dbReference type="EMBL" id="ORX38732.1"/>
    </source>
</evidence>
<dbReference type="Gene3D" id="1.20.1250.20">
    <property type="entry name" value="MFS general substrate transporter like domains"/>
    <property type="match status" value="1"/>
</dbReference>
<gene>
    <name evidence="4" type="ORF">BD324DRAFT_379965</name>
</gene>
<evidence type="ECO:0000256" key="1">
    <source>
        <dbReference type="ARBA" id="ARBA00004141"/>
    </source>
</evidence>
<dbReference type="InParanoid" id="A0A1Y1UL68"/>
<feature type="transmembrane region" description="Helical" evidence="2">
    <location>
        <begin position="412"/>
        <end position="434"/>
    </location>
</feature>
<dbReference type="PANTHER" id="PTHR23520:SF5">
    <property type="entry name" value="TRANSPORTER, PUTATIVE (AFU_ORTHOLOGUE AFUA_3G04000)-RELATED"/>
    <property type="match status" value="1"/>
</dbReference>
<comment type="subcellular location">
    <subcellularLocation>
        <location evidence="1">Membrane</location>
        <topology evidence="1">Multi-pass membrane protein</topology>
    </subcellularLocation>
</comment>
<feature type="transmembrane region" description="Helical" evidence="2">
    <location>
        <begin position="112"/>
        <end position="132"/>
    </location>
</feature>
<organism evidence="4 5">
    <name type="scientific">Kockovaella imperatae</name>
    <dbReference type="NCBI Taxonomy" id="4999"/>
    <lineage>
        <taxon>Eukaryota</taxon>
        <taxon>Fungi</taxon>
        <taxon>Dikarya</taxon>
        <taxon>Basidiomycota</taxon>
        <taxon>Agaricomycotina</taxon>
        <taxon>Tremellomycetes</taxon>
        <taxon>Tremellales</taxon>
        <taxon>Cuniculitremaceae</taxon>
        <taxon>Kockovaella</taxon>
    </lineage>
</organism>
<sequence length="440" mass="47662">MATVLSRLYHELGLGSVWDSGRDVWLVLLARSARMFAYGANSLILALFFSQLSFSDFRIGVFMSLTLLGDVVLTVALTTTADRYGRRRTILLGSVLMVISGLAFVLVENFWILLMAAVIGVISASGGDFGPFRAIEESMLSQITTGKARNNVLAWYVTTASLGSAIGTETSGRMVDGLLSHGWSRLDAYHTIFGLYVMMGALNAVLVLLMGDRLEAARPVAPEDEMMLLEEEPGTKPQPQPQPQASSPWSLSLSTRTVMYKLWPLLALDSVADGMVSYSLTTYYLEQKFHTTTATLGDITSVSYFLAAASTIFAGPLANHIGLVNTMVFTHVPSSAAVLLFPLPSHLVLTVILFFIRTGLNNMDQAPRSAFIAAAVKAEERTAVLGLTSTIRTLAATAGPSITGILAQSGRFWLAFVVAGAFRLLYDFGLWALFINMKID</sequence>
<proteinExistence type="predicted"/>
<keyword evidence="2" id="KW-1133">Transmembrane helix</keyword>
<dbReference type="SUPFAM" id="SSF103473">
    <property type="entry name" value="MFS general substrate transporter"/>
    <property type="match status" value="1"/>
</dbReference>
<feature type="transmembrane region" description="Helical" evidence="2">
    <location>
        <begin position="336"/>
        <end position="356"/>
    </location>
</feature>
<comment type="caution">
    <text evidence="4">The sequence shown here is derived from an EMBL/GenBank/DDBJ whole genome shotgun (WGS) entry which is preliminary data.</text>
</comment>
<dbReference type="GO" id="GO:0000329">
    <property type="term" value="C:fungal-type vacuole membrane"/>
    <property type="evidence" value="ECO:0007669"/>
    <property type="project" value="TreeGrafter"/>
</dbReference>
<keyword evidence="2" id="KW-0812">Transmembrane</keyword>
<dbReference type="GO" id="GO:0022857">
    <property type="term" value="F:transmembrane transporter activity"/>
    <property type="evidence" value="ECO:0007669"/>
    <property type="project" value="InterPro"/>
</dbReference>
<evidence type="ECO:0000256" key="2">
    <source>
        <dbReference type="SAM" id="Phobius"/>
    </source>
</evidence>
<dbReference type="GeneID" id="33554439"/>
<dbReference type="InterPro" id="IPR011701">
    <property type="entry name" value="MFS"/>
</dbReference>
<dbReference type="OrthoDB" id="10027823at2759"/>
<name>A0A1Y1UL68_9TREE</name>
<keyword evidence="2" id="KW-0472">Membrane</keyword>
<reference evidence="4 5" key="1">
    <citation type="submission" date="2017-03" db="EMBL/GenBank/DDBJ databases">
        <title>Widespread Adenine N6-methylation of Active Genes in Fungi.</title>
        <authorList>
            <consortium name="DOE Joint Genome Institute"/>
            <person name="Mondo S.J."/>
            <person name="Dannebaum R.O."/>
            <person name="Kuo R.C."/>
            <person name="Louie K.B."/>
            <person name="Bewick A.J."/>
            <person name="Labutti K."/>
            <person name="Haridas S."/>
            <person name="Kuo A."/>
            <person name="Salamov A."/>
            <person name="Ahrendt S.R."/>
            <person name="Lau R."/>
            <person name="Bowen B.P."/>
            <person name="Lipzen A."/>
            <person name="Sullivan W."/>
            <person name="Andreopoulos W.B."/>
            <person name="Clum A."/>
            <person name="Lindquist E."/>
            <person name="Daum C."/>
            <person name="Northen T.R."/>
            <person name="Ramamoorthy G."/>
            <person name="Schmitz R.J."/>
            <person name="Gryganskyi A."/>
            <person name="Culley D."/>
            <person name="Magnuson J."/>
            <person name="James T.Y."/>
            <person name="O'Malley M.A."/>
            <person name="Stajich J.E."/>
            <person name="Spatafora J.W."/>
            <person name="Visel A."/>
            <person name="Grigoriev I.V."/>
        </authorList>
    </citation>
    <scope>NUCLEOTIDE SEQUENCE [LARGE SCALE GENOMIC DNA]</scope>
    <source>
        <strain evidence="4 5">NRRL Y-17943</strain>
    </source>
</reference>
<protein>
    <submittedName>
        <fullName evidence="4">Major facilitator superfamily domain-containing protein</fullName>
    </submittedName>
</protein>
<feature type="transmembrane region" description="Helical" evidence="2">
    <location>
        <begin position="152"/>
        <end position="168"/>
    </location>
</feature>
<dbReference type="Proteomes" id="UP000193218">
    <property type="component" value="Unassembled WGS sequence"/>
</dbReference>
<evidence type="ECO:0000313" key="5">
    <source>
        <dbReference type="Proteomes" id="UP000193218"/>
    </source>
</evidence>
<dbReference type="PROSITE" id="PS50850">
    <property type="entry name" value="MFS"/>
    <property type="match status" value="1"/>
</dbReference>
<feature type="transmembrane region" description="Helical" evidence="2">
    <location>
        <begin position="89"/>
        <end position="106"/>
    </location>
</feature>